<dbReference type="GO" id="GO:0009099">
    <property type="term" value="P:L-valine biosynthetic process"/>
    <property type="evidence" value="ECO:0007669"/>
    <property type="project" value="UniProtKB-UniRule"/>
</dbReference>
<evidence type="ECO:0000256" key="5">
    <source>
        <dbReference type="ARBA" id="ARBA00022723"/>
    </source>
</evidence>
<comment type="cofactor">
    <cofactor evidence="15">
        <name>[2Fe-2S] cluster</name>
        <dbReference type="ChEBI" id="CHEBI:190135"/>
    </cofactor>
    <text evidence="15">Binds 1 [2Fe-2S] cluster per subunit. This cluster acts as a Lewis acid cofactor.</text>
</comment>
<comment type="catalytic activity">
    <reaction evidence="11">
        <text>(2R)-2,3-dihydroxy-3-methylbutanoate = 3-methyl-2-oxobutanoate + H2O</text>
        <dbReference type="Rhea" id="RHEA:24809"/>
        <dbReference type="ChEBI" id="CHEBI:11851"/>
        <dbReference type="ChEBI" id="CHEBI:15377"/>
        <dbReference type="ChEBI" id="CHEBI:49072"/>
        <dbReference type="EC" id="4.2.1.9"/>
    </reaction>
    <physiologicalReaction direction="left-to-right" evidence="11">
        <dbReference type="Rhea" id="RHEA:24810"/>
    </physiologicalReaction>
</comment>
<keyword evidence="8 15" id="KW-0411">Iron-sulfur</keyword>
<sequence>MNSDQIKEGVQRASHRALLKATGLTAGQIKKPIIGIVNSYSEIIPGHVHLQTIARAVKDGVLAAGGTPVEFNTIAICDGIAMNHEGMKYSLASRELIADTVECMVRAHCFDALVFIPNCDKIVPGMLMAAARLNLPSVFVSGGPMLSVPDTNGKYMDLNTVFEAVGSYSVGKISDAQLEYYEDNACPGCGSCAGMFTANSMNCLCEAVGIALPGNGTIPAVYAARTRLAKRTGETIMALLEKNIRALDILNEKAFQNALTVDMALGCSTNTVLHLAAIANEAGLKFSLPMINEISQKTPNLCKLAPAGAHHLQDLNAAGGVPAVMAELTKKGYLDTSVLTATGKTLEENLQGVQNHDKTVIRDIDAPYSATGGLAILYGSLAPSGAVVKRSAVAEDMLVHKGPARVFDSEDEAQAAILGGKIVSGDVVVIRYEGPAGGPGMREMLSPTSAIAGMGLDKSVALVTDGRFSGATRGAAIGHISPEAAGGGNIAYVREGDIISINIPEYRLDLLISDEELESRKKTTSLKPKKELGGYIGRYMRYVSSAEKGAIVK</sequence>
<dbReference type="FunFam" id="3.50.30.80:FF:000001">
    <property type="entry name" value="Dihydroxy-acid dehydratase"/>
    <property type="match status" value="1"/>
</dbReference>
<evidence type="ECO:0000256" key="10">
    <source>
        <dbReference type="ARBA" id="ARBA00023304"/>
    </source>
</evidence>
<evidence type="ECO:0000256" key="3">
    <source>
        <dbReference type="ARBA" id="ARBA00022605"/>
    </source>
</evidence>
<name>A0A1M5UW76_9FIRM</name>
<dbReference type="InterPro" id="IPR037237">
    <property type="entry name" value="IlvD/EDD_N"/>
</dbReference>
<dbReference type="AlphaFoldDB" id="A0A1M5UW76"/>
<keyword evidence="4 15" id="KW-0001">2Fe-2S</keyword>
<dbReference type="EC" id="4.2.1.9" evidence="14 15"/>
<evidence type="ECO:0000256" key="2">
    <source>
        <dbReference type="ARBA" id="ARBA00006486"/>
    </source>
</evidence>
<dbReference type="Proteomes" id="UP000183995">
    <property type="component" value="Unassembled WGS sequence"/>
</dbReference>
<comment type="caution">
    <text evidence="15">Lacks conserved residue(s) required for the propagation of feature annotation.</text>
</comment>
<feature type="binding site" evidence="15">
    <location>
        <position position="78"/>
    </location>
    <ligand>
        <name>Mg(2+)</name>
        <dbReference type="ChEBI" id="CHEBI:18420"/>
    </ligand>
</feature>
<keyword evidence="10 15" id="KW-0100">Branched-chain amino acid biosynthesis</keyword>
<keyword evidence="3 15" id="KW-0028">Amino-acid biosynthesis</keyword>
<dbReference type="UniPathway" id="UPA00049">
    <property type="reaction ID" value="UER00061"/>
</dbReference>
<dbReference type="EMBL" id="FQXV01000001">
    <property type="protein sequence ID" value="SHH67128.1"/>
    <property type="molecule type" value="Genomic_DNA"/>
</dbReference>
<dbReference type="InterPro" id="IPR056740">
    <property type="entry name" value="ILV_EDD_C"/>
</dbReference>
<dbReference type="InterPro" id="IPR042096">
    <property type="entry name" value="Dihydro-acid_dehy_C"/>
</dbReference>
<evidence type="ECO:0000256" key="1">
    <source>
        <dbReference type="ARBA" id="ARBA00001946"/>
    </source>
</evidence>
<comment type="pathway">
    <text evidence="13 15">Amino-acid biosynthesis; L-isoleucine biosynthesis; L-isoleucine from 2-oxobutanoate: step 3/4.</text>
</comment>
<dbReference type="NCBIfam" id="NF002068">
    <property type="entry name" value="PRK00911.1"/>
    <property type="match status" value="1"/>
</dbReference>
<feature type="binding site" evidence="15">
    <location>
        <position position="120"/>
    </location>
    <ligand>
        <name>Mg(2+)</name>
        <dbReference type="ChEBI" id="CHEBI:18420"/>
    </ligand>
</feature>
<evidence type="ECO:0000259" key="17">
    <source>
        <dbReference type="Pfam" id="PF24877"/>
    </source>
</evidence>
<keyword evidence="5 15" id="KW-0479">Metal-binding</keyword>
<comment type="catalytic activity">
    <reaction evidence="15">
        <text>(2R,3R)-2,3-dihydroxy-3-methylpentanoate = (S)-3-methyl-2-oxopentanoate + H2O</text>
        <dbReference type="Rhea" id="RHEA:27694"/>
        <dbReference type="ChEBI" id="CHEBI:15377"/>
        <dbReference type="ChEBI" id="CHEBI:35146"/>
        <dbReference type="ChEBI" id="CHEBI:49258"/>
        <dbReference type="EC" id="4.2.1.9"/>
    </reaction>
</comment>
<dbReference type="SUPFAM" id="SSF143975">
    <property type="entry name" value="IlvD/EDD N-terminal domain-like"/>
    <property type="match status" value="1"/>
</dbReference>
<proteinExistence type="inferred from homology"/>
<dbReference type="GO" id="GO:0009097">
    <property type="term" value="P:isoleucine biosynthetic process"/>
    <property type="evidence" value="ECO:0007669"/>
    <property type="project" value="UniProtKB-UniRule"/>
</dbReference>
<comment type="similarity">
    <text evidence="2 15">Belongs to the IlvD/Edd family.</text>
</comment>
<evidence type="ECO:0000256" key="15">
    <source>
        <dbReference type="HAMAP-Rule" id="MF_00012"/>
    </source>
</evidence>
<evidence type="ECO:0000256" key="13">
    <source>
        <dbReference type="ARBA" id="ARBA00029437"/>
    </source>
</evidence>
<dbReference type="SUPFAM" id="SSF52016">
    <property type="entry name" value="LeuD/IlvD-like"/>
    <property type="match status" value="1"/>
</dbReference>
<dbReference type="STRING" id="1123282.SAMN02745823_00702"/>
<comment type="cofactor">
    <cofactor evidence="1 15">
        <name>Mg(2+)</name>
        <dbReference type="ChEBI" id="CHEBI:18420"/>
    </cofactor>
</comment>
<dbReference type="Gene3D" id="3.50.30.80">
    <property type="entry name" value="IlvD/EDD C-terminal domain-like"/>
    <property type="match status" value="1"/>
</dbReference>
<evidence type="ECO:0000256" key="6">
    <source>
        <dbReference type="ARBA" id="ARBA00022842"/>
    </source>
</evidence>
<dbReference type="GO" id="GO:0051537">
    <property type="term" value="F:2 iron, 2 sulfur cluster binding"/>
    <property type="evidence" value="ECO:0007669"/>
    <property type="project" value="UniProtKB-UniRule"/>
</dbReference>
<keyword evidence="9 15" id="KW-0456">Lyase</keyword>
<feature type="modified residue" description="N6-carboxylysine" evidence="15">
    <location>
        <position position="121"/>
    </location>
</feature>
<keyword evidence="19" id="KW-1185">Reference proteome</keyword>
<feature type="domain" description="Dihydroxy-acid/6-phosphogluconate dehydratase C-terminal" evidence="17">
    <location>
        <begin position="360"/>
        <end position="550"/>
    </location>
</feature>
<comment type="function">
    <text evidence="15">Functions in the biosynthesis of branched-chain amino acids. Catalyzes the dehydration of (2R,3R)-2,3-dihydroxy-3-methylpentanoate (2,3-dihydroxy-3-methylvalerate) into 2-oxo-3-methylpentanoate (2-oxo-3-methylvalerate) and of (2R)-2,3-dihydroxy-3-methylbutanoate (2,3-dihydroxyisovalerate) into 2-oxo-3-methylbutanoate (2-oxoisovalerate), the penultimate precursor to L-isoleucine and L-valine, respectively.</text>
</comment>
<dbReference type="PROSITE" id="PS00886">
    <property type="entry name" value="ILVD_EDD_1"/>
    <property type="match status" value="1"/>
</dbReference>
<dbReference type="RefSeq" id="WP_073076220.1">
    <property type="nucleotide sequence ID" value="NZ_FQXV01000001.1"/>
</dbReference>
<dbReference type="GO" id="GO:0000287">
    <property type="term" value="F:magnesium ion binding"/>
    <property type="evidence" value="ECO:0007669"/>
    <property type="project" value="UniProtKB-UniRule"/>
</dbReference>
<feature type="binding site" evidence="15">
    <location>
        <position position="443"/>
    </location>
    <ligand>
        <name>Mg(2+)</name>
        <dbReference type="ChEBI" id="CHEBI:18420"/>
    </ligand>
</feature>
<evidence type="ECO:0000256" key="7">
    <source>
        <dbReference type="ARBA" id="ARBA00023004"/>
    </source>
</evidence>
<dbReference type="PROSITE" id="PS00887">
    <property type="entry name" value="ILVD_EDD_2"/>
    <property type="match status" value="1"/>
</dbReference>
<gene>
    <name evidence="15" type="primary">ilvD</name>
    <name evidence="18" type="ORF">SAMN02745823_00702</name>
</gene>
<dbReference type="NCBIfam" id="TIGR00110">
    <property type="entry name" value="ilvD"/>
    <property type="match status" value="1"/>
</dbReference>
<dbReference type="OrthoDB" id="9807077at2"/>
<evidence type="ECO:0000256" key="12">
    <source>
        <dbReference type="ARBA" id="ARBA00029436"/>
    </source>
</evidence>
<protein>
    <recommendedName>
        <fullName evidence="14 15">Dihydroxy-acid dehydratase</fullName>
        <shortName evidence="15">DAD</shortName>
        <ecNumber evidence="14 15">4.2.1.9</ecNumber>
    </recommendedName>
</protein>
<evidence type="ECO:0000256" key="8">
    <source>
        <dbReference type="ARBA" id="ARBA00023014"/>
    </source>
</evidence>
<comment type="subunit">
    <text evidence="15">Homodimer.</text>
</comment>
<dbReference type="HAMAP" id="MF_00012">
    <property type="entry name" value="IlvD"/>
    <property type="match status" value="1"/>
</dbReference>
<feature type="binding site" description="via carbamate group" evidence="15">
    <location>
        <position position="121"/>
    </location>
    <ligand>
        <name>Mg(2+)</name>
        <dbReference type="ChEBI" id="CHEBI:18420"/>
    </ligand>
</feature>
<feature type="active site" description="Proton acceptor" evidence="15">
    <location>
        <position position="469"/>
    </location>
</feature>
<evidence type="ECO:0000256" key="11">
    <source>
        <dbReference type="ARBA" id="ARBA00029304"/>
    </source>
</evidence>
<evidence type="ECO:0000256" key="14">
    <source>
        <dbReference type="ARBA" id="ARBA00029490"/>
    </source>
</evidence>
<evidence type="ECO:0000313" key="19">
    <source>
        <dbReference type="Proteomes" id="UP000183995"/>
    </source>
</evidence>
<evidence type="ECO:0000259" key="16">
    <source>
        <dbReference type="Pfam" id="PF00920"/>
    </source>
</evidence>
<dbReference type="PANTHER" id="PTHR43661">
    <property type="entry name" value="D-XYLONATE DEHYDRATASE"/>
    <property type="match status" value="1"/>
</dbReference>
<dbReference type="InterPro" id="IPR020558">
    <property type="entry name" value="DiOHA_6PGluconate_deHydtase_CS"/>
</dbReference>
<comment type="pathway">
    <text evidence="12 15">Amino-acid biosynthesis; L-valine biosynthesis; L-valine from pyruvate: step 3/4.</text>
</comment>
<evidence type="ECO:0000256" key="9">
    <source>
        <dbReference type="ARBA" id="ARBA00023239"/>
    </source>
</evidence>
<accession>A0A1M5UW76</accession>
<evidence type="ECO:0000313" key="18">
    <source>
        <dbReference type="EMBL" id="SHH67128.1"/>
    </source>
</evidence>
<dbReference type="InterPro" id="IPR004404">
    <property type="entry name" value="DihydroxyA_deHydtase"/>
</dbReference>
<evidence type="ECO:0000256" key="4">
    <source>
        <dbReference type="ARBA" id="ARBA00022714"/>
    </source>
</evidence>
<keyword evidence="6 15" id="KW-0460">Magnesium</keyword>
<organism evidence="18 19">
    <name type="scientific">Sporobacter termitidis DSM 10068</name>
    <dbReference type="NCBI Taxonomy" id="1123282"/>
    <lineage>
        <taxon>Bacteria</taxon>
        <taxon>Bacillati</taxon>
        <taxon>Bacillota</taxon>
        <taxon>Clostridia</taxon>
        <taxon>Eubacteriales</taxon>
        <taxon>Oscillospiraceae</taxon>
        <taxon>Sporobacter</taxon>
    </lineage>
</organism>
<dbReference type="UniPathway" id="UPA00047">
    <property type="reaction ID" value="UER00057"/>
</dbReference>
<dbReference type="PANTHER" id="PTHR43661:SF3">
    <property type="entry name" value="D-XYLONATE DEHYDRATASE YAGF-RELATED"/>
    <property type="match status" value="1"/>
</dbReference>
<dbReference type="InterPro" id="IPR000581">
    <property type="entry name" value="ILV_EDD_N"/>
</dbReference>
<feature type="domain" description="Dihydroxy-acid/6-phosphogluconate dehydratase N-terminal" evidence="16">
    <location>
        <begin position="31"/>
        <end position="349"/>
    </location>
</feature>
<dbReference type="GO" id="GO:0004160">
    <property type="term" value="F:dihydroxy-acid dehydratase activity"/>
    <property type="evidence" value="ECO:0007669"/>
    <property type="project" value="UniProtKB-UniRule"/>
</dbReference>
<dbReference type="Pfam" id="PF24877">
    <property type="entry name" value="ILV_EDD_C"/>
    <property type="match status" value="1"/>
</dbReference>
<dbReference type="Pfam" id="PF00920">
    <property type="entry name" value="ILVD_EDD_N"/>
    <property type="match status" value="1"/>
</dbReference>
<keyword evidence="7 15" id="KW-0408">Iron</keyword>
<reference evidence="18 19" key="1">
    <citation type="submission" date="2016-11" db="EMBL/GenBank/DDBJ databases">
        <authorList>
            <person name="Jaros S."/>
            <person name="Januszkiewicz K."/>
            <person name="Wedrychowicz H."/>
        </authorList>
    </citation>
    <scope>NUCLEOTIDE SEQUENCE [LARGE SCALE GENOMIC DNA]</scope>
    <source>
        <strain evidence="18 19">DSM 10068</strain>
    </source>
</reference>
<dbReference type="GO" id="GO:0005829">
    <property type="term" value="C:cytosol"/>
    <property type="evidence" value="ECO:0007669"/>
    <property type="project" value="TreeGrafter"/>
</dbReference>